<keyword evidence="3" id="KW-1185">Reference proteome</keyword>
<dbReference type="Proteomes" id="UP000006462">
    <property type="component" value="Unassembled WGS sequence"/>
</dbReference>
<reference evidence="2 3" key="1">
    <citation type="submission" date="2009-12" db="EMBL/GenBank/DDBJ databases">
        <authorList>
            <person name="Shrivastava S."/>
            <person name="Madupu R."/>
            <person name="Durkin A.S."/>
            <person name="Torralba M."/>
            <person name="Methe B."/>
            <person name="Sutton G.G."/>
            <person name="Strausberg R.L."/>
            <person name="Nelson K.E."/>
        </authorList>
    </citation>
    <scope>NUCLEOTIDE SEQUENCE [LARGE SCALE GENOMIC DNA]</scope>
    <source>
        <strain evidence="2 3">W5455</strain>
    </source>
</reference>
<comment type="caution">
    <text evidence="2">The sequence shown here is derived from an EMBL/GenBank/DDBJ whole genome shotgun (WGS) entry which is preliminary data.</text>
</comment>
<evidence type="ECO:0000313" key="2">
    <source>
        <dbReference type="EMBL" id="EFB91698.1"/>
    </source>
</evidence>
<dbReference type="EMBL" id="ADFP01000023">
    <property type="protein sequence ID" value="EFB91698.1"/>
    <property type="molecule type" value="Genomic_DNA"/>
</dbReference>
<accession>A0ABM9ZXP9</accession>
<proteinExistence type="predicted"/>
<gene>
    <name evidence="2" type="ORF">HMPREF7215_1691</name>
</gene>
<organism evidence="2 3">
    <name type="scientific">Pyramidobacter piscolens W5455</name>
    <dbReference type="NCBI Taxonomy" id="352165"/>
    <lineage>
        <taxon>Bacteria</taxon>
        <taxon>Thermotogati</taxon>
        <taxon>Synergistota</taxon>
        <taxon>Synergistia</taxon>
        <taxon>Synergistales</taxon>
        <taxon>Dethiosulfovibrionaceae</taxon>
        <taxon>Pyramidobacter</taxon>
    </lineage>
</organism>
<evidence type="ECO:0000313" key="3">
    <source>
        <dbReference type="Proteomes" id="UP000006462"/>
    </source>
</evidence>
<feature type="region of interest" description="Disordered" evidence="1">
    <location>
        <begin position="1"/>
        <end position="25"/>
    </location>
</feature>
<feature type="compositionally biased region" description="Basic residues" evidence="1">
    <location>
        <begin position="11"/>
        <end position="21"/>
    </location>
</feature>
<evidence type="ECO:0000256" key="1">
    <source>
        <dbReference type="SAM" id="MobiDB-lite"/>
    </source>
</evidence>
<sequence>MPPRLGDIPRCRKTGGVRHASKNVGPVRAERAAERGFFPRGPRPFGIALFILILDRKC</sequence>
<protein>
    <submittedName>
        <fullName evidence="2">Uncharacterized protein</fullName>
    </submittedName>
</protein>
<name>A0ABM9ZXP9_9BACT</name>